<accession>A0A4S1WC61</accession>
<evidence type="ECO:0000256" key="1">
    <source>
        <dbReference type="SAM" id="SignalP"/>
    </source>
</evidence>
<feature type="signal peptide" evidence="1">
    <location>
        <begin position="1"/>
        <end position="20"/>
    </location>
</feature>
<proteinExistence type="predicted"/>
<reference evidence="2 3" key="1">
    <citation type="submission" date="2019-04" db="EMBL/GenBank/DDBJ databases">
        <title>Sphingomonas psychrotolerans sp. nov., isolated from soil in the Tianshan Mountains, Xinjiang, China.</title>
        <authorList>
            <person name="Luo Y."/>
            <person name="Sheng H."/>
        </authorList>
    </citation>
    <scope>NUCLEOTIDE SEQUENCE [LARGE SCALE GENOMIC DNA]</scope>
    <source>
        <strain evidence="2 3">KIS18-15</strain>
    </source>
</reference>
<protein>
    <submittedName>
        <fullName evidence="2">Uncharacterized protein</fullName>
    </submittedName>
</protein>
<name>A0A4S1WC61_9SPHN</name>
<feature type="chain" id="PRO_5020944115" evidence="1">
    <location>
        <begin position="21"/>
        <end position="154"/>
    </location>
</feature>
<organism evidence="2 3">
    <name type="scientific">Sphingomonas naasensis</name>
    <dbReference type="NCBI Taxonomy" id="1344951"/>
    <lineage>
        <taxon>Bacteria</taxon>
        <taxon>Pseudomonadati</taxon>
        <taxon>Pseudomonadota</taxon>
        <taxon>Alphaproteobacteria</taxon>
        <taxon>Sphingomonadales</taxon>
        <taxon>Sphingomonadaceae</taxon>
        <taxon>Sphingomonas</taxon>
    </lineage>
</organism>
<dbReference type="OrthoDB" id="9844298at2"/>
<dbReference type="AlphaFoldDB" id="A0A4S1WC61"/>
<dbReference type="RefSeq" id="WP_135986637.1">
    <property type="nucleotide sequence ID" value="NZ_JAASQM010000001.1"/>
</dbReference>
<comment type="caution">
    <text evidence="2">The sequence shown here is derived from an EMBL/GenBank/DDBJ whole genome shotgun (WGS) entry which is preliminary data.</text>
</comment>
<dbReference type="Proteomes" id="UP000309848">
    <property type="component" value="Unassembled WGS sequence"/>
</dbReference>
<dbReference type="EMBL" id="SRXU01000007">
    <property type="protein sequence ID" value="TGX40083.1"/>
    <property type="molecule type" value="Genomic_DNA"/>
</dbReference>
<evidence type="ECO:0000313" key="3">
    <source>
        <dbReference type="Proteomes" id="UP000309848"/>
    </source>
</evidence>
<evidence type="ECO:0000313" key="2">
    <source>
        <dbReference type="EMBL" id="TGX40083.1"/>
    </source>
</evidence>
<keyword evidence="3" id="KW-1185">Reference proteome</keyword>
<keyword evidence="1" id="KW-0732">Signal</keyword>
<sequence length="154" mass="16821">MKHVLALVFALIGIVPRADACTDGAAMTYYFFDRQPDGRAERDVLPIQILAIEGDRVRAQVGASVAKALGGDIVTIDLPAYPQGTNCIDYGLTSGPAFVVVEHLYQLKSGEVHIVAAHLREGYDTRRRRSRAELDRYIVDPAVKEAAARDGRAQ</sequence>
<gene>
    <name evidence="2" type="ORF">E5A74_16055</name>
</gene>